<dbReference type="Proteomes" id="UP000007880">
    <property type="component" value="Chromosome"/>
</dbReference>
<reference evidence="7 8" key="1">
    <citation type="submission" date="2012-02" db="EMBL/GenBank/DDBJ databases">
        <title>Complete genome sequence of Caldilinea aerophila DSM 14535 (= NBRC 102666).</title>
        <authorList>
            <person name="Oguchi A."/>
            <person name="Hosoyama A."/>
            <person name="Sekine M."/>
            <person name="Fukai R."/>
            <person name="Kato Y."/>
            <person name="Nakamura S."/>
            <person name="Hanada S."/>
            <person name="Yamazaki S."/>
            <person name="Fujita N."/>
        </authorList>
    </citation>
    <scope>NUCLEOTIDE SEQUENCE [LARGE SCALE GENOMIC DNA]</scope>
    <source>
        <strain evidence="8">DSM 14535 / JCM 11387 / NBRC 104270 / STL-6-O1</strain>
    </source>
</reference>
<evidence type="ECO:0000256" key="3">
    <source>
        <dbReference type="ARBA" id="ARBA00047806"/>
    </source>
</evidence>
<dbReference type="SUPFAM" id="SSF55068">
    <property type="entry name" value="Peptide methionine sulfoxide reductase"/>
    <property type="match status" value="1"/>
</dbReference>
<dbReference type="InterPro" id="IPR036509">
    <property type="entry name" value="Met_Sox_Rdtase_MsrA_sf"/>
</dbReference>
<dbReference type="NCBIfam" id="TIGR00401">
    <property type="entry name" value="msrA"/>
    <property type="match status" value="1"/>
</dbReference>
<dbReference type="EC" id="1.8.4.11" evidence="5"/>
<comment type="catalytic activity">
    <reaction evidence="3 5">
        <text>L-methionyl-[protein] + [thioredoxin]-disulfide + H2O = L-methionyl-(S)-S-oxide-[protein] + [thioredoxin]-dithiol</text>
        <dbReference type="Rhea" id="RHEA:14217"/>
        <dbReference type="Rhea" id="RHEA-COMP:10698"/>
        <dbReference type="Rhea" id="RHEA-COMP:10700"/>
        <dbReference type="Rhea" id="RHEA-COMP:12313"/>
        <dbReference type="Rhea" id="RHEA-COMP:12315"/>
        <dbReference type="ChEBI" id="CHEBI:15377"/>
        <dbReference type="ChEBI" id="CHEBI:16044"/>
        <dbReference type="ChEBI" id="CHEBI:29950"/>
        <dbReference type="ChEBI" id="CHEBI:44120"/>
        <dbReference type="ChEBI" id="CHEBI:50058"/>
        <dbReference type="EC" id="1.8.4.11"/>
    </reaction>
</comment>
<dbReference type="PANTHER" id="PTHR43774:SF1">
    <property type="entry name" value="PEPTIDE METHIONINE SULFOXIDE REDUCTASE MSRA 2"/>
    <property type="match status" value="1"/>
</dbReference>
<evidence type="ECO:0000256" key="1">
    <source>
        <dbReference type="ARBA" id="ARBA00005591"/>
    </source>
</evidence>
<comment type="catalytic activity">
    <reaction evidence="4 5">
        <text>[thioredoxin]-disulfide + L-methionine + H2O = L-methionine (S)-S-oxide + [thioredoxin]-dithiol</text>
        <dbReference type="Rhea" id="RHEA:19993"/>
        <dbReference type="Rhea" id="RHEA-COMP:10698"/>
        <dbReference type="Rhea" id="RHEA-COMP:10700"/>
        <dbReference type="ChEBI" id="CHEBI:15377"/>
        <dbReference type="ChEBI" id="CHEBI:29950"/>
        <dbReference type="ChEBI" id="CHEBI:50058"/>
        <dbReference type="ChEBI" id="CHEBI:57844"/>
        <dbReference type="ChEBI" id="CHEBI:58772"/>
        <dbReference type="EC" id="1.8.4.11"/>
    </reaction>
</comment>
<proteinExistence type="inferred from homology"/>
<dbReference type="Gene3D" id="3.30.1060.10">
    <property type="entry name" value="Peptide methionine sulphoxide reductase MsrA"/>
    <property type="match status" value="1"/>
</dbReference>
<organism evidence="7 8">
    <name type="scientific">Caldilinea aerophila (strain DSM 14535 / JCM 11387 / NBRC 104270 / STL-6-O1)</name>
    <dbReference type="NCBI Taxonomy" id="926550"/>
    <lineage>
        <taxon>Bacteria</taxon>
        <taxon>Bacillati</taxon>
        <taxon>Chloroflexota</taxon>
        <taxon>Caldilineae</taxon>
        <taxon>Caldilineales</taxon>
        <taxon>Caldilineaceae</taxon>
        <taxon>Caldilinea</taxon>
    </lineage>
</organism>
<evidence type="ECO:0000259" key="6">
    <source>
        <dbReference type="Pfam" id="PF01625"/>
    </source>
</evidence>
<dbReference type="InterPro" id="IPR002569">
    <property type="entry name" value="Met_Sox_Rdtase_MsrA_dom"/>
</dbReference>
<dbReference type="KEGG" id="cap:CLDAP_32000"/>
<sequence>MDNEPKNLEVATLGGGCFWCLEAVYSELKGVEQVVSGYAGGHVKNPTYREVCSGATGHAEVVQITFDPSVISYRDLLRIFFVIHDPTTLNRQGADVGTQYRSIILYHNEAQKQTALEVMEEVTQQGLWPNPIVTELKPFDVFYPAEEYHQRYFARNPLQPYCQVVIAPKVAKFRKQFFERLRR</sequence>
<evidence type="ECO:0000313" key="8">
    <source>
        <dbReference type="Proteomes" id="UP000007880"/>
    </source>
</evidence>
<accession>I0I7K2</accession>
<dbReference type="Pfam" id="PF01625">
    <property type="entry name" value="PMSR"/>
    <property type="match status" value="1"/>
</dbReference>
<dbReference type="GO" id="GO:0008113">
    <property type="term" value="F:peptide-methionine (S)-S-oxide reductase activity"/>
    <property type="evidence" value="ECO:0007669"/>
    <property type="project" value="UniProtKB-UniRule"/>
</dbReference>
<protein>
    <recommendedName>
        <fullName evidence="5">Peptide methionine sulfoxide reductase MsrA</fullName>
        <shortName evidence="5">Protein-methionine-S-oxide reductase</shortName>
        <ecNumber evidence="5">1.8.4.11</ecNumber>
    </recommendedName>
    <alternativeName>
        <fullName evidence="5">Peptide-methionine (S)-S-oxide reductase</fullName>
        <shortName evidence="5">Peptide Met(O) reductase</shortName>
    </alternativeName>
</protein>
<dbReference type="GO" id="GO:0033744">
    <property type="term" value="F:L-methionine:thioredoxin-disulfide S-oxidoreductase activity"/>
    <property type="evidence" value="ECO:0007669"/>
    <property type="project" value="RHEA"/>
</dbReference>
<dbReference type="HOGENOM" id="CLU_031040_10_0_0"/>
<feature type="active site" evidence="5">
    <location>
        <position position="17"/>
    </location>
</feature>
<feature type="domain" description="Peptide methionine sulphoxide reductase MsrA" evidence="6">
    <location>
        <begin position="11"/>
        <end position="163"/>
    </location>
</feature>
<dbReference type="EMBL" id="AP012337">
    <property type="protein sequence ID" value="BAM01240.1"/>
    <property type="molecule type" value="Genomic_DNA"/>
</dbReference>
<evidence type="ECO:0000256" key="4">
    <source>
        <dbReference type="ARBA" id="ARBA00048782"/>
    </source>
</evidence>
<comment type="function">
    <text evidence="5">Has an important function as a repair enzyme for proteins that have been inactivated by oxidation. Catalyzes the reversible oxidation-reduction of methionine sulfoxide in proteins to methionine.</text>
</comment>
<dbReference type="eggNOG" id="COG0225">
    <property type="taxonomic scope" value="Bacteria"/>
</dbReference>
<dbReference type="PATRIC" id="fig|926550.5.peg.3464"/>
<comment type="similarity">
    <text evidence="1 5">Belongs to the MsrA Met sulfoxide reductase family.</text>
</comment>
<evidence type="ECO:0000256" key="2">
    <source>
        <dbReference type="ARBA" id="ARBA00023002"/>
    </source>
</evidence>
<keyword evidence="2 5" id="KW-0560">Oxidoreductase</keyword>
<keyword evidence="8" id="KW-1185">Reference proteome</keyword>
<dbReference type="AlphaFoldDB" id="I0I7K2"/>
<dbReference type="RefSeq" id="WP_014434466.1">
    <property type="nucleotide sequence ID" value="NC_017079.1"/>
</dbReference>
<dbReference type="OrthoDB" id="4174719at2"/>
<name>I0I7K2_CALAS</name>
<evidence type="ECO:0000256" key="5">
    <source>
        <dbReference type="HAMAP-Rule" id="MF_01401"/>
    </source>
</evidence>
<evidence type="ECO:0000313" key="7">
    <source>
        <dbReference type="EMBL" id="BAM01240.1"/>
    </source>
</evidence>
<dbReference type="STRING" id="926550.CLDAP_32000"/>
<dbReference type="PANTHER" id="PTHR43774">
    <property type="entry name" value="PEPTIDE METHIONINE SULFOXIDE REDUCTASE"/>
    <property type="match status" value="1"/>
</dbReference>
<dbReference type="HAMAP" id="MF_01401">
    <property type="entry name" value="MsrA"/>
    <property type="match status" value="1"/>
</dbReference>
<gene>
    <name evidence="5 7" type="primary">msrA</name>
    <name evidence="7" type="ordered locus">CLDAP_32000</name>
</gene>